<dbReference type="Proteomes" id="UP000435423">
    <property type="component" value="Unassembled WGS sequence"/>
</dbReference>
<dbReference type="AlphaFoldDB" id="A0A6I4R825"/>
<proteinExistence type="predicted"/>
<evidence type="ECO:0000313" key="2">
    <source>
        <dbReference type="Proteomes" id="UP000435423"/>
    </source>
</evidence>
<organism evidence="1 2">
    <name type="scientific">Streptococcus zhangguiae</name>
    <dbReference type="NCBI Taxonomy" id="2664091"/>
    <lineage>
        <taxon>Bacteria</taxon>
        <taxon>Bacillati</taxon>
        <taxon>Bacillota</taxon>
        <taxon>Bacilli</taxon>
        <taxon>Lactobacillales</taxon>
        <taxon>Streptococcaceae</taxon>
        <taxon>Streptococcus</taxon>
    </lineage>
</organism>
<protein>
    <submittedName>
        <fullName evidence="1">Uncharacterized protein</fullName>
    </submittedName>
</protein>
<gene>
    <name evidence="1" type="ORF">GGH11_02935</name>
</gene>
<sequence length="114" mass="12374">MSSYSDKQHLDLALAEYKGYKLNSKVKLEDGTIIGRVSDKVDNATGNGEQFYTITNGDDCVPPTASEAQRSSVKEITILMKGSTEPLGGADWVTDWFSNDLPMGSCDGHSIFCC</sequence>
<name>A0A6I4R825_9STRE</name>
<dbReference type="EMBL" id="WUBJ01000003">
    <property type="protein sequence ID" value="MWV55936.1"/>
    <property type="molecule type" value="Genomic_DNA"/>
</dbReference>
<reference evidence="1 2" key="1">
    <citation type="submission" date="2019-10" db="EMBL/GenBank/DDBJ databases">
        <title>Streptococcis sp, isolated from the respiratory tract of Marmot.</title>
        <authorList>
            <person name="Zhang G."/>
        </authorList>
    </citation>
    <scope>NUCLEOTIDE SEQUENCE [LARGE SCALE GENOMIC DNA]</scope>
    <source>
        <strain evidence="2">zg-70</strain>
    </source>
</reference>
<accession>A0A6I4R825</accession>
<evidence type="ECO:0000313" key="1">
    <source>
        <dbReference type="EMBL" id="MWV55936.1"/>
    </source>
</evidence>
<comment type="caution">
    <text evidence="1">The sequence shown here is derived from an EMBL/GenBank/DDBJ whole genome shotgun (WGS) entry which is preliminary data.</text>
</comment>
<dbReference type="RefSeq" id="WP_160463180.1">
    <property type="nucleotide sequence ID" value="NZ_JABFQT010000003.1"/>
</dbReference>